<keyword evidence="2" id="KW-1185">Reference proteome</keyword>
<comment type="caution">
    <text evidence="1">The sequence shown here is derived from an EMBL/GenBank/DDBJ whole genome shotgun (WGS) entry which is preliminary data.</text>
</comment>
<proteinExistence type="predicted"/>
<name>A0AC61YCZ3_9FLAO</name>
<sequence length="390" mass="43186">MKKLLLLFLCFPLLMFSQVVANDAMLEICDDDNDGYAYFDLTITQDVILNGQANEDFQLTYHLTQMDAESPANEISDPTSFQNTEAFHQVLYVRVEDLSAGEFTVAMVDLYVYLTPPANPYVGIVHCSEDGDFSIFDLTESEDTILENSETDDLEVYYFINEFDAQSNVNPLSNSEAYTNVSNPQEIYVKVGNPGSDCYSLTSFTIEVVACEEDEDGDLVDNEGEDVGDDLDEEDRPFDNINEGDGNLANDDTDGDGIPNYLDDDDDGDGILTADEDYNNNGDPIDDDINNNGIPDYLDAEVALAVNAFERAHFSIYPNPTSGIVNLVAENSIDLESAKIYSVQGNLVKTFSAKELELSNQLNISELSSGVYFLQLHSGESEIVRKLIVE</sequence>
<gene>
    <name evidence="1" type="ORF">FVB9532_03696</name>
</gene>
<protein>
    <submittedName>
        <fullName evidence="1">Uncharacterized protein</fullName>
    </submittedName>
</protein>
<accession>A0AC61YCZ3</accession>
<evidence type="ECO:0000313" key="2">
    <source>
        <dbReference type="Proteomes" id="UP000356253"/>
    </source>
</evidence>
<reference evidence="1" key="1">
    <citation type="submission" date="2019-09" db="EMBL/GenBank/DDBJ databases">
        <authorList>
            <person name="Rodrigo-Torres L."/>
            <person name="Arahal R. D."/>
            <person name="Lucena T."/>
        </authorList>
    </citation>
    <scope>NUCLEOTIDE SEQUENCE</scope>
    <source>
        <strain evidence="1">ISS653</strain>
    </source>
</reference>
<dbReference type="Proteomes" id="UP000356253">
    <property type="component" value="Unassembled WGS sequence"/>
</dbReference>
<organism evidence="1 2">
    <name type="scientific">Mesonia oceanica</name>
    <dbReference type="NCBI Taxonomy" id="2687242"/>
    <lineage>
        <taxon>Bacteria</taxon>
        <taxon>Pseudomonadati</taxon>
        <taxon>Bacteroidota</taxon>
        <taxon>Flavobacteriia</taxon>
        <taxon>Flavobacteriales</taxon>
        <taxon>Flavobacteriaceae</taxon>
        <taxon>Mesonia</taxon>
    </lineage>
</organism>
<dbReference type="EMBL" id="CABVMM010000020">
    <property type="protein sequence ID" value="VVV02397.1"/>
    <property type="molecule type" value="Genomic_DNA"/>
</dbReference>
<evidence type="ECO:0000313" key="1">
    <source>
        <dbReference type="EMBL" id="VVV02397.1"/>
    </source>
</evidence>